<sequence length="118" mass="13736">MTRPARRESRDESEDLFEEESEEEDEEEEKDVVEERKLKKMRKKKKMWWKRGPMLRVVDFLLRVHDALDCSTYDPTLSEWRPELALSAHVGDSADLARVARDQVSSQLGETTGGNLVT</sequence>
<evidence type="ECO:0000256" key="1">
    <source>
        <dbReference type="SAM" id="MobiDB-lite"/>
    </source>
</evidence>
<keyword evidence="3" id="KW-1185">Reference proteome</keyword>
<feature type="compositionally biased region" description="Acidic residues" evidence="1">
    <location>
        <begin position="11"/>
        <end position="32"/>
    </location>
</feature>
<feature type="compositionally biased region" description="Basic and acidic residues" evidence="1">
    <location>
        <begin position="1"/>
        <end position="10"/>
    </location>
</feature>
<dbReference type="AlphaFoldDB" id="A0AAP0L687"/>
<dbReference type="Proteomes" id="UP001420932">
    <property type="component" value="Unassembled WGS sequence"/>
</dbReference>
<reference evidence="2 3" key="1">
    <citation type="submission" date="2024-01" db="EMBL/GenBank/DDBJ databases">
        <title>Genome assemblies of Stephania.</title>
        <authorList>
            <person name="Yang L."/>
        </authorList>
    </citation>
    <scope>NUCLEOTIDE SEQUENCE [LARGE SCALE GENOMIC DNA]</scope>
    <source>
        <strain evidence="2">YNDBR</strain>
        <tissue evidence="2">Leaf</tissue>
    </source>
</reference>
<name>A0AAP0L687_9MAGN</name>
<feature type="region of interest" description="Disordered" evidence="1">
    <location>
        <begin position="1"/>
        <end position="34"/>
    </location>
</feature>
<evidence type="ECO:0000313" key="2">
    <source>
        <dbReference type="EMBL" id="KAK9163474.1"/>
    </source>
</evidence>
<accession>A0AAP0L687</accession>
<protein>
    <submittedName>
        <fullName evidence="2">Uncharacterized protein</fullName>
    </submittedName>
</protein>
<organism evidence="2 3">
    <name type="scientific">Stephania yunnanensis</name>
    <dbReference type="NCBI Taxonomy" id="152371"/>
    <lineage>
        <taxon>Eukaryota</taxon>
        <taxon>Viridiplantae</taxon>
        <taxon>Streptophyta</taxon>
        <taxon>Embryophyta</taxon>
        <taxon>Tracheophyta</taxon>
        <taxon>Spermatophyta</taxon>
        <taxon>Magnoliopsida</taxon>
        <taxon>Ranunculales</taxon>
        <taxon>Menispermaceae</taxon>
        <taxon>Menispermoideae</taxon>
        <taxon>Cissampelideae</taxon>
        <taxon>Stephania</taxon>
    </lineage>
</organism>
<dbReference type="EMBL" id="JBBNAF010000002">
    <property type="protein sequence ID" value="KAK9163474.1"/>
    <property type="molecule type" value="Genomic_DNA"/>
</dbReference>
<proteinExistence type="predicted"/>
<comment type="caution">
    <text evidence="2">The sequence shown here is derived from an EMBL/GenBank/DDBJ whole genome shotgun (WGS) entry which is preliminary data.</text>
</comment>
<gene>
    <name evidence="2" type="ORF">Syun_004376</name>
</gene>
<evidence type="ECO:0000313" key="3">
    <source>
        <dbReference type="Proteomes" id="UP001420932"/>
    </source>
</evidence>